<evidence type="ECO:0000313" key="2">
    <source>
        <dbReference type="Proteomes" id="UP000051461"/>
    </source>
</evidence>
<gene>
    <name evidence="1" type="ORF">FC07_GL000195</name>
</gene>
<proteinExistence type="predicted"/>
<dbReference type="Proteomes" id="UP000051461">
    <property type="component" value="Unassembled WGS sequence"/>
</dbReference>
<keyword evidence="2" id="KW-1185">Reference proteome</keyword>
<reference evidence="1 2" key="1">
    <citation type="journal article" date="2015" name="Genome Announc.">
        <title>Expanding the biotechnology potential of lactobacilli through comparative genomics of 213 strains and associated genera.</title>
        <authorList>
            <person name="Sun Z."/>
            <person name="Harris H.M."/>
            <person name="McCann A."/>
            <person name="Guo C."/>
            <person name="Argimon S."/>
            <person name="Zhang W."/>
            <person name="Yang X."/>
            <person name="Jeffery I.B."/>
            <person name="Cooney J.C."/>
            <person name="Kagawa T.F."/>
            <person name="Liu W."/>
            <person name="Song Y."/>
            <person name="Salvetti E."/>
            <person name="Wrobel A."/>
            <person name="Rasinkangas P."/>
            <person name="Parkhill J."/>
            <person name="Rea M.C."/>
            <person name="O'Sullivan O."/>
            <person name="Ritari J."/>
            <person name="Douillard F.P."/>
            <person name="Paul Ross R."/>
            <person name="Yang R."/>
            <person name="Briner A.E."/>
            <person name="Felis G.E."/>
            <person name="de Vos W.M."/>
            <person name="Barrangou R."/>
            <person name="Klaenhammer T.R."/>
            <person name="Caufield P.W."/>
            <person name="Cui Y."/>
            <person name="Zhang H."/>
            <person name="O'Toole P.W."/>
        </authorList>
    </citation>
    <scope>NUCLEOTIDE SEQUENCE [LARGE SCALE GENOMIC DNA]</scope>
    <source>
        <strain evidence="1 2">DSM 20003</strain>
    </source>
</reference>
<organism evidence="1 2">
    <name type="scientific">Loigolactobacillus bifermentans DSM 20003</name>
    <dbReference type="NCBI Taxonomy" id="1423726"/>
    <lineage>
        <taxon>Bacteria</taxon>
        <taxon>Bacillati</taxon>
        <taxon>Bacillota</taxon>
        <taxon>Bacilli</taxon>
        <taxon>Lactobacillales</taxon>
        <taxon>Lactobacillaceae</taxon>
        <taxon>Loigolactobacillus</taxon>
    </lineage>
</organism>
<accession>A0A0R1H7I3</accession>
<name>A0A0R1H7I3_9LACO</name>
<evidence type="ECO:0000313" key="1">
    <source>
        <dbReference type="EMBL" id="KRK40563.1"/>
    </source>
</evidence>
<dbReference type="RefSeq" id="WP_057903484.1">
    <property type="nucleotide sequence ID" value="NZ_AZDA01000010.1"/>
</dbReference>
<sequence length="85" mass="9472">MILFNFTTQAKNEHGVNYAYITAAVNQCEHPVLAAGAVLKLLDVIKTRAIEQLDDVFTDDLLTGMEELIHANVIKVSFEKEGDHE</sequence>
<dbReference type="PATRIC" id="fig|1423726.3.peg.204"/>
<dbReference type="EMBL" id="AZDA01000010">
    <property type="protein sequence ID" value="KRK40563.1"/>
    <property type="molecule type" value="Genomic_DNA"/>
</dbReference>
<dbReference type="AlphaFoldDB" id="A0A0R1H7I3"/>
<comment type="caution">
    <text evidence="1">The sequence shown here is derived from an EMBL/GenBank/DDBJ whole genome shotgun (WGS) entry which is preliminary data.</text>
</comment>
<protein>
    <submittedName>
        <fullName evidence="1">Uncharacterized protein</fullName>
    </submittedName>
</protein>